<evidence type="ECO:0000256" key="1">
    <source>
        <dbReference type="SAM" id="Phobius"/>
    </source>
</evidence>
<dbReference type="Pfam" id="PF13347">
    <property type="entry name" value="MFS_2"/>
    <property type="match status" value="1"/>
</dbReference>
<keyword evidence="1" id="KW-1133">Transmembrane helix</keyword>
<dbReference type="EMBL" id="QGDL01000009">
    <property type="protein sequence ID" value="PWJ28333.1"/>
    <property type="molecule type" value="Genomic_DNA"/>
</dbReference>
<dbReference type="PANTHER" id="PTHR11328:SF24">
    <property type="entry name" value="MAJOR FACILITATOR SUPERFAMILY (MFS) PROFILE DOMAIN-CONTAINING PROTEIN"/>
    <property type="match status" value="1"/>
</dbReference>
<dbReference type="Proteomes" id="UP000245845">
    <property type="component" value="Unassembled WGS sequence"/>
</dbReference>
<protein>
    <submittedName>
        <fullName evidence="2">GPH family glycoside/pentoside/hexuronide:cation symporter</fullName>
    </submittedName>
</protein>
<feature type="transmembrane region" description="Helical" evidence="1">
    <location>
        <begin position="274"/>
        <end position="294"/>
    </location>
</feature>
<dbReference type="SUPFAM" id="SSF103473">
    <property type="entry name" value="MFS general substrate transporter"/>
    <property type="match status" value="1"/>
</dbReference>
<dbReference type="Gene3D" id="1.20.1250.20">
    <property type="entry name" value="MFS general substrate transporter like domains"/>
    <property type="match status" value="2"/>
</dbReference>
<sequence length="444" mass="47940">MTLTKEQFKNQKIGTGEKLAYGVSNVGGNLVYATISSFATIYYTDSVGIAAATVGTMMILARIFDAFSDIAMGTIIDRTHKKSGQAKPWFVWSIIPLVISLILVFILPASWGNTAKVVYMYVTYIWSAVFCFTANSLSAVSMQSLMTGSKNGRMGLNASYQIFGFITIILVNMITSNVAAKIGWAKLSVVYAILATICLVITAVVCKERKHLIIEEQNEECKQRTISIKEGVSYLLKNRYVIIVLVLSILNYITIGGFNSGGVYYATYIYNNPALFGLMTLAGMLPTILLSSLIPALGKKFSKRNVLAAGYLLQGAGYLIIQFEGTVLPVMILGLVIKGAGLAAVAGLLIPMIGDVIEYEEKKSGVRLDGMMNAIATCGIKVGTGLGLAMVGWLLQFGGYIQRAEVQSASTISMIKLMVGGIPAICGFLGFLLAIKFDIERVEK</sequence>
<dbReference type="NCBIfam" id="TIGR00792">
    <property type="entry name" value="gph"/>
    <property type="match status" value="1"/>
</dbReference>
<organism evidence="2 3">
    <name type="scientific">Faecalicatena orotica</name>
    <dbReference type="NCBI Taxonomy" id="1544"/>
    <lineage>
        <taxon>Bacteria</taxon>
        <taxon>Bacillati</taxon>
        <taxon>Bacillota</taxon>
        <taxon>Clostridia</taxon>
        <taxon>Lachnospirales</taxon>
        <taxon>Lachnospiraceae</taxon>
        <taxon>Faecalicatena</taxon>
    </lineage>
</organism>
<dbReference type="InterPro" id="IPR039672">
    <property type="entry name" value="MFS_2"/>
</dbReference>
<feature type="transmembrane region" description="Helical" evidence="1">
    <location>
        <begin position="240"/>
        <end position="262"/>
    </location>
</feature>
<dbReference type="InterPro" id="IPR036259">
    <property type="entry name" value="MFS_trans_sf"/>
</dbReference>
<comment type="caution">
    <text evidence="2">The sequence shown here is derived from an EMBL/GenBank/DDBJ whole genome shotgun (WGS) entry which is preliminary data.</text>
</comment>
<feature type="transmembrane region" description="Helical" evidence="1">
    <location>
        <begin position="49"/>
        <end position="68"/>
    </location>
</feature>
<feature type="transmembrane region" description="Helical" evidence="1">
    <location>
        <begin position="158"/>
        <end position="175"/>
    </location>
</feature>
<dbReference type="GO" id="GO:0008643">
    <property type="term" value="P:carbohydrate transport"/>
    <property type="evidence" value="ECO:0007669"/>
    <property type="project" value="InterPro"/>
</dbReference>
<feature type="transmembrane region" description="Helical" evidence="1">
    <location>
        <begin position="329"/>
        <end position="353"/>
    </location>
</feature>
<evidence type="ECO:0000313" key="2">
    <source>
        <dbReference type="EMBL" id="PWJ28333.1"/>
    </source>
</evidence>
<keyword evidence="3" id="KW-1185">Reference proteome</keyword>
<dbReference type="GO" id="GO:0015293">
    <property type="term" value="F:symporter activity"/>
    <property type="evidence" value="ECO:0007669"/>
    <property type="project" value="InterPro"/>
</dbReference>
<name>A0A2Y9BIR3_9FIRM</name>
<feature type="transmembrane region" description="Helical" evidence="1">
    <location>
        <begin position="21"/>
        <end position="43"/>
    </location>
</feature>
<feature type="transmembrane region" description="Helical" evidence="1">
    <location>
        <begin position="187"/>
        <end position="206"/>
    </location>
</feature>
<dbReference type="CDD" id="cd17332">
    <property type="entry name" value="MFS_MelB_like"/>
    <property type="match status" value="1"/>
</dbReference>
<dbReference type="PANTHER" id="PTHR11328">
    <property type="entry name" value="MAJOR FACILITATOR SUPERFAMILY DOMAIN-CONTAINING PROTEIN"/>
    <property type="match status" value="1"/>
</dbReference>
<keyword evidence="1" id="KW-0812">Transmembrane</keyword>
<dbReference type="OrthoDB" id="9764596at2"/>
<reference evidence="2 3" key="1">
    <citation type="submission" date="2018-05" db="EMBL/GenBank/DDBJ databases">
        <title>The Hungate 1000. A catalogue of reference genomes from the rumen microbiome.</title>
        <authorList>
            <person name="Kelly W."/>
        </authorList>
    </citation>
    <scope>NUCLEOTIDE SEQUENCE [LARGE SCALE GENOMIC DNA]</scope>
    <source>
        <strain evidence="2 3">NLAE-zl-C242</strain>
    </source>
</reference>
<feature type="transmembrane region" description="Helical" evidence="1">
    <location>
        <begin position="415"/>
        <end position="435"/>
    </location>
</feature>
<proteinExistence type="predicted"/>
<feature type="transmembrane region" description="Helical" evidence="1">
    <location>
        <begin position="374"/>
        <end position="395"/>
    </location>
</feature>
<evidence type="ECO:0000313" key="3">
    <source>
        <dbReference type="Proteomes" id="UP000245845"/>
    </source>
</evidence>
<dbReference type="AlphaFoldDB" id="A0A2Y9BIR3"/>
<accession>A0A2Y9BIR3</accession>
<dbReference type="GO" id="GO:0005886">
    <property type="term" value="C:plasma membrane"/>
    <property type="evidence" value="ECO:0007669"/>
    <property type="project" value="TreeGrafter"/>
</dbReference>
<gene>
    <name evidence="2" type="ORF">A8806_109215</name>
</gene>
<feature type="transmembrane region" description="Helical" evidence="1">
    <location>
        <begin position="306"/>
        <end position="323"/>
    </location>
</feature>
<dbReference type="InterPro" id="IPR001927">
    <property type="entry name" value="Na/Gal_symport"/>
</dbReference>
<feature type="transmembrane region" description="Helical" evidence="1">
    <location>
        <begin position="117"/>
        <end position="137"/>
    </location>
</feature>
<dbReference type="GO" id="GO:0006814">
    <property type="term" value="P:sodium ion transport"/>
    <property type="evidence" value="ECO:0007669"/>
    <property type="project" value="InterPro"/>
</dbReference>
<feature type="transmembrane region" description="Helical" evidence="1">
    <location>
        <begin position="89"/>
        <end position="111"/>
    </location>
</feature>
<keyword evidence="1" id="KW-0472">Membrane</keyword>
<dbReference type="RefSeq" id="WP_109732130.1">
    <property type="nucleotide sequence ID" value="NZ_BAAACK010000009.1"/>
</dbReference>